<sequence length="57" mass="6532">MKNTILLFIIMLSHGIFAQNNQFTIELYAPEYEKDSLFIGPPASTGILACRTVQWER</sequence>
<protein>
    <submittedName>
        <fullName evidence="2">Uncharacterized protein</fullName>
    </submittedName>
</protein>
<dbReference type="EMBL" id="JAUTAL010000001">
    <property type="protein sequence ID" value="MDQ1097627.1"/>
    <property type="molecule type" value="Genomic_DNA"/>
</dbReference>
<name>A0ABU0TKR3_9FLAO</name>
<keyword evidence="3" id="KW-1185">Reference proteome</keyword>
<evidence type="ECO:0000313" key="2">
    <source>
        <dbReference type="EMBL" id="MDQ1097627.1"/>
    </source>
</evidence>
<gene>
    <name evidence="2" type="ORF">QE404_002774</name>
</gene>
<keyword evidence="1" id="KW-0732">Signal</keyword>
<reference evidence="2 3" key="1">
    <citation type="submission" date="2023-07" db="EMBL/GenBank/DDBJ databases">
        <title>Functional and genomic diversity of the sorghum phyllosphere microbiome.</title>
        <authorList>
            <person name="Shade A."/>
        </authorList>
    </citation>
    <scope>NUCLEOTIDE SEQUENCE [LARGE SCALE GENOMIC DNA]</scope>
    <source>
        <strain evidence="2 3">SORGH_AS_1064</strain>
    </source>
</reference>
<evidence type="ECO:0000256" key="1">
    <source>
        <dbReference type="SAM" id="SignalP"/>
    </source>
</evidence>
<organism evidence="2 3">
    <name type="scientific">Chryseobacterium camelliae</name>
    <dbReference type="NCBI Taxonomy" id="1265445"/>
    <lineage>
        <taxon>Bacteria</taxon>
        <taxon>Pseudomonadati</taxon>
        <taxon>Bacteroidota</taxon>
        <taxon>Flavobacteriia</taxon>
        <taxon>Flavobacteriales</taxon>
        <taxon>Weeksellaceae</taxon>
        <taxon>Chryseobacterium group</taxon>
        <taxon>Chryseobacterium</taxon>
    </lineage>
</organism>
<feature type="signal peptide" evidence="1">
    <location>
        <begin position="1"/>
        <end position="18"/>
    </location>
</feature>
<proteinExistence type="predicted"/>
<dbReference type="RefSeq" id="WP_307451286.1">
    <property type="nucleotide sequence ID" value="NZ_JAUTAL010000001.1"/>
</dbReference>
<comment type="caution">
    <text evidence="2">The sequence shown here is derived from an EMBL/GenBank/DDBJ whole genome shotgun (WGS) entry which is preliminary data.</text>
</comment>
<accession>A0ABU0TKR3</accession>
<evidence type="ECO:0000313" key="3">
    <source>
        <dbReference type="Proteomes" id="UP001225072"/>
    </source>
</evidence>
<dbReference type="Proteomes" id="UP001225072">
    <property type="component" value="Unassembled WGS sequence"/>
</dbReference>
<feature type="chain" id="PRO_5045763096" evidence="1">
    <location>
        <begin position="19"/>
        <end position="57"/>
    </location>
</feature>